<dbReference type="InterPro" id="IPR001303">
    <property type="entry name" value="Aldolase_II/adducin_N"/>
</dbReference>
<dbReference type="Pfam" id="PF00596">
    <property type="entry name" value="Aldolase_II"/>
    <property type="match status" value="1"/>
</dbReference>
<dbReference type="SUPFAM" id="SSF53639">
    <property type="entry name" value="AraD/HMP-PK domain-like"/>
    <property type="match status" value="1"/>
</dbReference>
<dbReference type="GO" id="GO:0046872">
    <property type="term" value="F:metal ion binding"/>
    <property type="evidence" value="ECO:0007669"/>
    <property type="project" value="UniProtKB-KW"/>
</dbReference>
<dbReference type="InterPro" id="IPR036409">
    <property type="entry name" value="Aldolase_II/adducin_N_sf"/>
</dbReference>
<dbReference type="EMBL" id="DVMQ01000017">
    <property type="protein sequence ID" value="HIU24442.1"/>
    <property type="molecule type" value="Genomic_DNA"/>
</dbReference>
<dbReference type="GO" id="GO:0008994">
    <property type="term" value="F:rhamnulose-1-phosphate aldolase activity"/>
    <property type="evidence" value="ECO:0007669"/>
    <property type="project" value="UniProtKB-EC"/>
</dbReference>
<dbReference type="PANTHER" id="PTHR22789:SF0">
    <property type="entry name" value="3-OXO-TETRONATE 4-PHOSPHATE DECARBOXYLASE-RELATED"/>
    <property type="match status" value="1"/>
</dbReference>
<dbReference type="GO" id="GO:0019323">
    <property type="term" value="P:pentose catabolic process"/>
    <property type="evidence" value="ECO:0007669"/>
    <property type="project" value="TreeGrafter"/>
</dbReference>
<evidence type="ECO:0000256" key="2">
    <source>
        <dbReference type="ARBA" id="ARBA00023239"/>
    </source>
</evidence>
<name>A0A9D1L5U7_9ACTN</name>
<keyword evidence="1" id="KW-0479">Metal-binding</keyword>
<dbReference type="InterPro" id="IPR050197">
    <property type="entry name" value="Aldolase_class_II_sugar_metab"/>
</dbReference>
<dbReference type="AlphaFoldDB" id="A0A9D1L5U7"/>
<gene>
    <name evidence="4" type="primary">rhaD</name>
    <name evidence="4" type="ORF">IAD17_05925</name>
</gene>
<dbReference type="Gene3D" id="3.40.225.10">
    <property type="entry name" value="Class II aldolase/adducin N-terminal domain"/>
    <property type="match status" value="1"/>
</dbReference>
<reference evidence="4" key="1">
    <citation type="submission" date="2020-10" db="EMBL/GenBank/DDBJ databases">
        <authorList>
            <person name="Gilroy R."/>
        </authorList>
    </citation>
    <scope>NUCLEOTIDE SEQUENCE</scope>
    <source>
        <strain evidence="4">ChiHjej12B11-29160</strain>
    </source>
</reference>
<feature type="domain" description="Class II aldolase/adducin N-terminal" evidence="3">
    <location>
        <begin position="11"/>
        <end position="235"/>
    </location>
</feature>
<dbReference type="SMART" id="SM01007">
    <property type="entry name" value="Aldolase_II"/>
    <property type="match status" value="1"/>
</dbReference>
<dbReference type="PANTHER" id="PTHR22789">
    <property type="entry name" value="FUCULOSE PHOSPHATE ALDOLASE"/>
    <property type="match status" value="1"/>
</dbReference>
<sequence length="271" mass="30320">MADWKQIGAVKEVQELAYLMWDKNWDEANGGNITYLLTDEEVAELGYTPGAGRKVDLKVPDGVRGKYVLVTATGSYFRELRDDPDHLLGICYIPEEGDYYEIAYGLEDNRPTSEFPAHLATHAARLAVDPEQRVVMHNHATNVLAMTHVGPTDEKEFTLALWRIIPEAIVLFPEGIGLVPFMVCGTQDIADATLEKMKDRRFVVWQYHGVFSAGHSLHDAFGLLETVDKVAGVYLEMKRCGCDKQGIDDQGLRDLCEHFGLTPRAGYIEGM</sequence>
<proteinExistence type="predicted"/>
<dbReference type="Proteomes" id="UP000824078">
    <property type="component" value="Unassembled WGS sequence"/>
</dbReference>
<reference evidence="4" key="2">
    <citation type="journal article" date="2021" name="PeerJ">
        <title>Extensive microbial diversity within the chicken gut microbiome revealed by metagenomics and culture.</title>
        <authorList>
            <person name="Gilroy R."/>
            <person name="Ravi A."/>
            <person name="Getino M."/>
            <person name="Pursley I."/>
            <person name="Horton D.L."/>
            <person name="Alikhan N.F."/>
            <person name="Baker D."/>
            <person name="Gharbi K."/>
            <person name="Hall N."/>
            <person name="Watson M."/>
            <person name="Adriaenssens E.M."/>
            <person name="Foster-Nyarko E."/>
            <person name="Jarju S."/>
            <person name="Secka A."/>
            <person name="Antonio M."/>
            <person name="Oren A."/>
            <person name="Chaudhuri R.R."/>
            <person name="La Ragione R."/>
            <person name="Hildebrand F."/>
            <person name="Pallen M.J."/>
        </authorList>
    </citation>
    <scope>NUCLEOTIDE SEQUENCE</scope>
    <source>
        <strain evidence="4">ChiHjej12B11-29160</strain>
    </source>
</reference>
<evidence type="ECO:0000259" key="3">
    <source>
        <dbReference type="SMART" id="SM01007"/>
    </source>
</evidence>
<evidence type="ECO:0000313" key="4">
    <source>
        <dbReference type="EMBL" id="HIU24442.1"/>
    </source>
</evidence>
<protein>
    <submittedName>
        <fullName evidence="4">Rhamnulose-1-phosphate aldolase</fullName>
        <ecNumber evidence="4">4.1.2.19</ecNumber>
    </submittedName>
</protein>
<organism evidence="4 5">
    <name type="scientific">Candidatus Coprovicinus avistercoris</name>
    <dbReference type="NCBI Taxonomy" id="2840754"/>
    <lineage>
        <taxon>Bacteria</taxon>
        <taxon>Bacillati</taxon>
        <taxon>Actinomycetota</taxon>
        <taxon>Coriobacteriia</taxon>
        <taxon>Coriobacteriales</taxon>
        <taxon>Coriobacteriaceae</taxon>
        <taxon>Coriobacteriaceae incertae sedis</taxon>
        <taxon>Candidatus Coprovicinus</taxon>
    </lineage>
</organism>
<keyword evidence="2 4" id="KW-0456">Lyase</keyword>
<comment type="caution">
    <text evidence="4">The sequence shown here is derived from an EMBL/GenBank/DDBJ whole genome shotgun (WGS) entry which is preliminary data.</text>
</comment>
<dbReference type="GO" id="GO:0005829">
    <property type="term" value="C:cytosol"/>
    <property type="evidence" value="ECO:0007669"/>
    <property type="project" value="TreeGrafter"/>
</dbReference>
<accession>A0A9D1L5U7</accession>
<evidence type="ECO:0000256" key="1">
    <source>
        <dbReference type="ARBA" id="ARBA00022723"/>
    </source>
</evidence>
<dbReference type="EC" id="4.1.2.19" evidence="4"/>
<evidence type="ECO:0000313" key="5">
    <source>
        <dbReference type="Proteomes" id="UP000824078"/>
    </source>
</evidence>
<dbReference type="NCBIfam" id="NF002963">
    <property type="entry name" value="PRK03634.1"/>
    <property type="match status" value="1"/>
</dbReference>